<protein>
    <recommendedName>
        <fullName evidence="4">Lipocalin-like domain-containing protein</fullName>
    </recommendedName>
</protein>
<gene>
    <name evidence="2" type="ORF">DPQ33_16690</name>
</gene>
<reference evidence="2 3" key="1">
    <citation type="submission" date="2018-06" db="EMBL/GenBank/DDBJ databases">
        <title>Complete genome of Desulfovibrio indonesiensis P37SLT.</title>
        <authorList>
            <person name="Crispim J.S."/>
            <person name="Vidigal P.M.P."/>
            <person name="Silva L.C.F."/>
            <person name="Laguardia C.N."/>
            <person name="Araujo L.C."/>
            <person name="Dias R.S."/>
            <person name="Sousa M.P."/>
            <person name="Paula S.O."/>
            <person name="Silva C."/>
        </authorList>
    </citation>
    <scope>NUCLEOTIDE SEQUENCE [LARGE SCALE GENOMIC DNA]</scope>
    <source>
        <strain evidence="2 3">P37SLT</strain>
    </source>
</reference>
<feature type="signal peptide" evidence="1">
    <location>
        <begin position="1"/>
        <end position="23"/>
    </location>
</feature>
<evidence type="ECO:0008006" key="4">
    <source>
        <dbReference type="Google" id="ProtNLM"/>
    </source>
</evidence>
<dbReference type="RefSeq" id="WP_144304365.1">
    <property type="nucleotide sequence ID" value="NZ_QMIE01000020.1"/>
</dbReference>
<sequence length="138" mass="14747">MKRLTMCLVVAACMAFLTTSAAAGDLVGEWTSTGETWGALSGEGGHKITPGPDNRYAAKGATWTLKIAQQEGGAFHGEWCSPNECEDLVGVVRKDGSILMADEDSHFMAMLHGAEMEVCVLEAGDDFRVAVCQMMTKK</sequence>
<keyword evidence="3" id="KW-1185">Reference proteome</keyword>
<comment type="caution">
    <text evidence="2">The sequence shown here is derived from an EMBL/GenBank/DDBJ whole genome shotgun (WGS) entry which is preliminary data.</text>
</comment>
<name>A0A7M3MAN8_9BACT</name>
<proteinExistence type="predicted"/>
<keyword evidence="1" id="KW-0732">Signal</keyword>
<evidence type="ECO:0000313" key="3">
    <source>
        <dbReference type="Proteomes" id="UP000448292"/>
    </source>
</evidence>
<dbReference type="AlphaFoldDB" id="A0A7M3MAN8"/>
<organism evidence="2 3">
    <name type="scientific">Oceanidesulfovibrio indonesiensis</name>
    <dbReference type="NCBI Taxonomy" id="54767"/>
    <lineage>
        <taxon>Bacteria</taxon>
        <taxon>Pseudomonadati</taxon>
        <taxon>Thermodesulfobacteriota</taxon>
        <taxon>Desulfovibrionia</taxon>
        <taxon>Desulfovibrionales</taxon>
        <taxon>Desulfovibrionaceae</taxon>
        <taxon>Oceanidesulfovibrio</taxon>
    </lineage>
</organism>
<dbReference type="Proteomes" id="UP000448292">
    <property type="component" value="Unassembled WGS sequence"/>
</dbReference>
<evidence type="ECO:0000313" key="2">
    <source>
        <dbReference type="EMBL" id="TVM14861.1"/>
    </source>
</evidence>
<dbReference type="EMBL" id="QMIE01000020">
    <property type="protein sequence ID" value="TVM14861.1"/>
    <property type="molecule type" value="Genomic_DNA"/>
</dbReference>
<dbReference type="OrthoDB" id="5465216at2"/>
<evidence type="ECO:0000256" key="1">
    <source>
        <dbReference type="SAM" id="SignalP"/>
    </source>
</evidence>
<accession>A0A7M3MAN8</accession>
<feature type="chain" id="PRO_5029506173" description="Lipocalin-like domain-containing protein" evidence="1">
    <location>
        <begin position="24"/>
        <end position="138"/>
    </location>
</feature>